<dbReference type="EMBL" id="LHQQ01000091">
    <property type="protein sequence ID" value="KOS43012.1"/>
    <property type="molecule type" value="Genomic_DNA"/>
</dbReference>
<proteinExistence type="predicted"/>
<dbReference type="AlphaFoldDB" id="A0A0M9WFL7"/>
<keyword evidence="2" id="KW-1185">Reference proteome</keyword>
<accession>A0A0M9WFL7</accession>
<reference evidence="1 2" key="1">
    <citation type="submission" date="2015-08" db="EMBL/GenBank/DDBJ databases">
        <title>Genome sequencing of Penicillium nordicum.</title>
        <authorList>
            <person name="Nguyen H.D."/>
            <person name="Seifert K.A."/>
        </authorList>
    </citation>
    <scope>NUCLEOTIDE SEQUENCE [LARGE SCALE GENOMIC DNA]</scope>
    <source>
        <strain evidence="1 2">DAOMC 185683</strain>
    </source>
</reference>
<organism evidence="1 2">
    <name type="scientific">Penicillium nordicum</name>
    <dbReference type="NCBI Taxonomy" id="229535"/>
    <lineage>
        <taxon>Eukaryota</taxon>
        <taxon>Fungi</taxon>
        <taxon>Dikarya</taxon>
        <taxon>Ascomycota</taxon>
        <taxon>Pezizomycotina</taxon>
        <taxon>Eurotiomycetes</taxon>
        <taxon>Eurotiomycetidae</taxon>
        <taxon>Eurotiales</taxon>
        <taxon>Aspergillaceae</taxon>
        <taxon>Penicillium</taxon>
    </lineage>
</organism>
<name>A0A0M9WFL7_9EURO</name>
<sequence length="68" mass="8241">MEDFEILPRLVCNHDESWIFYVEKMTTKLRPNIYQQLFRCSSLRNCQHRAKLLIFLVLGDETLRKILL</sequence>
<dbReference type="Proteomes" id="UP000037696">
    <property type="component" value="Unassembled WGS sequence"/>
</dbReference>
<evidence type="ECO:0000313" key="1">
    <source>
        <dbReference type="EMBL" id="KOS43012.1"/>
    </source>
</evidence>
<gene>
    <name evidence="1" type="ORF">ACN38_g6078</name>
</gene>
<protein>
    <submittedName>
        <fullName evidence="1">Uncharacterized protein</fullName>
    </submittedName>
</protein>
<comment type="caution">
    <text evidence="1">The sequence shown here is derived from an EMBL/GenBank/DDBJ whole genome shotgun (WGS) entry which is preliminary data.</text>
</comment>
<evidence type="ECO:0000313" key="2">
    <source>
        <dbReference type="Proteomes" id="UP000037696"/>
    </source>
</evidence>